<evidence type="ECO:0000313" key="4">
    <source>
        <dbReference type="Proteomes" id="UP000509597"/>
    </source>
</evidence>
<accession>A0A7H9BHF9</accession>
<evidence type="ECO:0000259" key="2">
    <source>
        <dbReference type="Pfam" id="PF08484"/>
    </source>
</evidence>
<dbReference type="RefSeq" id="WP_179357474.1">
    <property type="nucleotide sequence ID" value="NZ_CP058627.1"/>
</dbReference>
<dbReference type="EMBL" id="CP058627">
    <property type="protein sequence ID" value="QLG87391.1"/>
    <property type="molecule type" value="Genomic_DNA"/>
</dbReference>
<organism evidence="3 4">
    <name type="scientific">Chitinibacter bivalviorum</name>
    <dbReference type="NCBI Taxonomy" id="2739434"/>
    <lineage>
        <taxon>Bacteria</taxon>
        <taxon>Pseudomonadati</taxon>
        <taxon>Pseudomonadota</taxon>
        <taxon>Betaproteobacteria</taxon>
        <taxon>Neisseriales</taxon>
        <taxon>Chitinibacteraceae</taxon>
        <taxon>Chitinibacter</taxon>
    </lineage>
</organism>
<dbReference type="InterPro" id="IPR013630">
    <property type="entry name" value="Methyltransf_Zn-bd_dom_put"/>
</dbReference>
<dbReference type="PANTHER" id="PTHR43861">
    <property type="entry name" value="TRANS-ACONITATE 2-METHYLTRANSFERASE-RELATED"/>
    <property type="match status" value="1"/>
</dbReference>
<proteinExistence type="predicted"/>
<keyword evidence="3" id="KW-0808">Transferase</keyword>
<protein>
    <submittedName>
        <fullName evidence="3">Methyltransferase domain-containing protein</fullName>
    </submittedName>
</protein>
<dbReference type="Gene3D" id="6.20.50.110">
    <property type="entry name" value="Methyltransferase, zinc-binding domain"/>
    <property type="match status" value="1"/>
</dbReference>
<dbReference type="PANTHER" id="PTHR43861:SF5">
    <property type="entry name" value="BLL5978 PROTEIN"/>
    <property type="match status" value="1"/>
</dbReference>
<dbReference type="Gene3D" id="3.40.50.150">
    <property type="entry name" value="Vaccinia Virus protein VP39"/>
    <property type="match status" value="1"/>
</dbReference>
<evidence type="ECO:0000259" key="1">
    <source>
        <dbReference type="Pfam" id="PF08421"/>
    </source>
</evidence>
<dbReference type="InterPro" id="IPR029063">
    <property type="entry name" value="SAM-dependent_MTases_sf"/>
</dbReference>
<dbReference type="GO" id="GO:0008168">
    <property type="term" value="F:methyltransferase activity"/>
    <property type="evidence" value="ECO:0007669"/>
    <property type="project" value="UniProtKB-KW"/>
</dbReference>
<reference evidence="3 4" key="1">
    <citation type="submission" date="2020-07" db="EMBL/GenBank/DDBJ databases">
        <title>Complete genome sequence of Chitinibacter sp. 2T18.</title>
        <authorList>
            <person name="Bae J.-W."/>
            <person name="Choi J.-W."/>
        </authorList>
    </citation>
    <scope>NUCLEOTIDE SEQUENCE [LARGE SCALE GENOMIC DNA]</scope>
    <source>
        <strain evidence="3 4">2T18</strain>
    </source>
</reference>
<sequence>MSQCRSCGATLEHTFADLGLSPVSNAFIREADLQRGEMYYPLHVQVCGQCWLVQLNDVLDVSTHFHDDYVYFSSYSSSWLAHARQYVENMTQRFKLGDLSQVVEIASNDGYLLQYFQQAGIPCLGIEPSANTARIALERGIDTLQAFFNIETATKLIAKGVKADLLLGNNVLAHVPDLQGFVIALKMLLGAEGVITLEFPHLQQLIANNQFDTIYHEHYSYLSLTALIPVFNRAGLRIFDVQQLPTHGGSLRIFACHQAAIHPFNTAVDEILRAEDLAGLQDLQTYSDFSAQMQKIKYQLITFLIAARQGGKRVAAYGAAAKGNTLLNYCGIKPDLLTFVADRNHLKQGRYLPGSRIPVYAPDAIFEHRPDYLLILPWNIQDEIMAEMSTIREWGGQFVCAIPEVKILS</sequence>
<dbReference type="Gene3D" id="6.10.250.3100">
    <property type="match status" value="1"/>
</dbReference>
<dbReference type="Proteomes" id="UP000509597">
    <property type="component" value="Chromosome"/>
</dbReference>
<feature type="domain" description="C-methyltransferase" evidence="2">
    <location>
        <begin position="245"/>
        <end position="403"/>
    </location>
</feature>
<dbReference type="Pfam" id="PF08421">
    <property type="entry name" value="Methyltransf_13"/>
    <property type="match status" value="1"/>
</dbReference>
<dbReference type="InterPro" id="IPR013691">
    <property type="entry name" value="MeTrfase_14"/>
</dbReference>
<keyword evidence="3" id="KW-0489">Methyltransferase</keyword>
<evidence type="ECO:0000313" key="3">
    <source>
        <dbReference type="EMBL" id="QLG87391.1"/>
    </source>
</evidence>
<dbReference type="Pfam" id="PF08484">
    <property type="entry name" value="Methyltransf_14"/>
    <property type="match status" value="1"/>
</dbReference>
<dbReference type="GO" id="GO:0032259">
    <property type="term" value="P:methylation"/>
    <property type="evidence" value="ECO:0007669"/>
    <property type="project" value="UniProtKB-KW"/>
</dbReference>
<dbReference type="KEGG" id="chiz:HQ393_03475"/>
<dbReference type="InterPro" id="IPR038576">
    <property type="entry name" value="Methyltransf_Zn-bd_dom_put_sf"/>
</dbReference>
<dbReference type="SUPFAM" id="SSF53335">
    <property type="entry name" value="S-adenosyl-L-methionine-dependent methyltransferases"/>
    <property type="match status" value="1"/>
</dbReference>
<dbReference type="AlphaFoldDB" id="A0A7H9BHF9"/>
<dbReference type="Pfam" id="PF13489">
    <property type="entry name" value="Methyltransf_23"/>
    <property type="match status" value="1"/>
</dbReference>
<keyword evidence="4" id="KW-1185">Reference proteome</keyword>
<gene>
    <name evidence="3" type="ORF">HQ393_03475</name>
</gene>
<feature type="domain" description="Methyltransferase putative zinc binding" evidence="1">
    <location>
        <begin position="4"/>
        <end position="63"/>
    </location>
</feature>
<dbReference type="Gene3D" id="3.40.50.720">
    <property type="entry name" value="NAD(P)-binding Rossmann-like Domain"/>
    <property type="match status" value="1"/>
</dbReference>
<name>A0A7H9BHF9_9NEIS</name>